<dbReference type="PANTHER" id="PTHR43047:SF78">
    <property type="entry name" value="SENSORY_REGULATORY PROTEIN RPFC"/>
    <property type="match status" value="1"/>
</dbReference>
<evidence type="ECO:0000259" key="9">
    <source>
        <dbReference type="PROSITE" id="PS50113"/>
    </source>
</evidence>
<dbReference type="EC" id="2.7.13.3" evidence="2"/>
<dbReference type="SMART" id="SM00388">
    <property type="entry name" value="HisKA"/>
    <property type="match status" value="1"/>
</dbReference>
<feature type="domain" description="PAS" evidence="8">
    <location>
        <begin position="309"/>
        <end position="351"/>
    </location>
</feature>
<dbReference type="SUPFAM" id="SSF55874">
    <property type="entry name" value="ATPase domain of HSP90 chaperone/DNA topoisomerase II/histidine kinase"/>
    <property type="match status" value="1"/>
</dbReference>
<dbReference type="SMART" id="SM00091">
    <property type="entry name" value="PAS"/>
    <property type="match status" value="3"/>
</dbReference>
<evidence type="ECO:0000313" key="10">
    <source>
        <dbReference type="EMBL" id="GLC23750.1"/>
    </source>
</evidence>
<dbReference type="Pfam" id="PF13426">
    <property type="entry name" value="PAS_9"/>
    <property type="match status" value="1"/>
</dbReference>
<dbReference type="CDD" id="cd16922">
    <property type="entry name" value="HATPase_EvgS-ArcB-TorS-like"/>
    <property type="match status" value="1"/>
</dbReference>
<dbReference type="PROSITE" id="PS50109">
    <property type="entry name" value="HIS_KIN"/>
    <property type="match status" value="1"/>
</dbReference>
<dbReference type="SMART" id="SM00387">
    <property type="entry name" value="HATPase_c"/>
    <property type="match status" value="1"/>
</dbReference>
<dbReference type="Pfam" id="PF02518">
    <property type="entry name" value="HATPase_c"/>
    <property type="match status" value="1"/>
</dbReference>
<dbReference type="InterPro" id="IPR003661">
    <property type="entry name" value="HisK_dim/P_dom"/>
</dbReference>
<dbReference type="Gene3D" id="2.10.70.100">
    <property type="match status" value="1"/>
</dbReference>
<sequence length="693" mass="75463">MPGAASIPARPPAAGADGAGDDVRLALAAAGIGVWAWERGSDVLEWDATSRALLGLPGEGAATPAQCLARVHPEDREWVRAAARMSLDPGVAAPFDVVFRTTSLAGDERWVHAVGRAVWADDPPGAPRRARRFIGTLRDDTAARRAERALAERGERLRAALDASQTGTFRWDIRTNALAWDESLDRLFGLEPGETVRSLERFVAMVHPDDRARVIEACARCAREGADFHEEFRVVWPDGTVHWLDDKGRTFRDATGAPDYMTGACVEVTARRRAEQQQERLLQAHRWAATLAEQRLAALETTTDALRLSEARLRRILDSGIVGVFFWTIDGGVTDANDAFLALLDYTRDDLAAGRIDWRSLTPERWHADDAARVAELHATGRHGPYAKEYRARDGTPVPVLIASAFFDGSHEQGLALCLDRRTEVQALADLQARERELHAALADARHARDEAHRARRSAESANEAKSAFLATMSHELRTPLNAIGGYVDILELGIRGPLTPEQLADLTRIRRSQQHLLGLINDVLNFAKLGAGTIRYDLRDVPVAQALASAEIMIAPQVAAKGLHYTAHVGGAALAVHADAEKLQQVLLNLLSNAVKFTDRGGAITVECALDGDVVALRVRDTGCGIPAHRCAQVFEPFVQVDRHYSRPTEGVGLGLAISRELARGMHGDLTVESELHVGSTFTLTLPRGESA</sequence>
<gene>
    <name evidence="10" type="ORF">rosag_02630</name>
</gene>
<comment type="catalytic activity">
    <reaction evidence="1">
        <text>ATP + protein L-histidine = ADP + protein N-phospho-L-histidine.</text>
        <dbReference type="EC" id="2.7.13.3"/>
    </reaction>
</comment>
<keyword evidence="4" id="KW-0808">Transferase</keyword>
<evidence type="ECO:0000256" key="2">
    <source>
        <dbReference type="ARBA" id="ARBA00012438"/>
    </source>
</evidence>
<dbReference type="AlphaFoldDB" id="A0AA37PZC4"/>
<dbReference type="InterPro" id="IPR013655">
    <property type="entry name" value="PAS_fold_3"/>
</dbReference>
<dbReference type="InterPro" id="IPR003594">
    <property type="entry name" value="HATPase_dom"/>
</dbReference>
<protein>
    <recommendedName>
        <fullName evidence="2">histidine kinase</fullName>
        <ecNumber evidence="2">2.7.13.3</ecNumber>
    </recommendedName>
</protein>
<keyword evidence="3" id="KW-0597">Phosphoprotein</keyword>
<dbReference type="Gene3D" id="1.10.287.130">
    <property type="match status" value="1"/>
</dbReference>
<evidence type="ECO:0000256" key="1">
    <source>
        <dbReference type="ARBA" id="ARBA00000085"/>
    </source>
</evidence>
<dbReference type="SUPFAM" id="SSF55785">
    <property type="entry name" value="PYP-like sensor domain (PAS domain)"/>
    <property type="match status" value="3"/>
</dbReference>
<feature type="domain" description="PAS" evidence="8">
    <location>
        <begin position="19"/>
        <end position="90"/>
    </location>
</feature>
<evidence type="ECO:0000256" key="5">
    <source>
        <dbReference type="ARBA" id="ARBA00022777"/>
    </source>
</evidence>
<dbReference type="SUPFAM" id="SSF47384">
    <property type="entry name" value="Homodimeric domain of signal transducing histidine kinase"/>
    <property type="match status" value="1"/>
</dbReference>
<dbReference type="CDD" id="cd00130">
    <property type="entry name" value="PAS"/>
    <property type="match status" value="3"/>
</dbReference>
<dbReference type="PROSITE" id="PS50112">
    <property type="entry name" value="PAS"/>
    <property type="match status" value="3"/>
</dbReference>
<name>A0AA37PZC4_9BACT</name>
<dbReference type="GO" id="GO:0000155">
    <property type="term" value="F:phosphorelay sensor kinase activity"/>
    <property type="evidence" value="ECO:0007669"/>
    <property type="project" value="InterPro"/>
</dbReference>
<dbReference type="InterPro" id="IPR005467">
    <property type="entry name" value="His_kinase_dom"/>
</dbReference>
<dbReference type="PRINTS" id="PR00344">
    <property type="entry name" value="BCTRLSENSOR"/>
</dbReference>
<dbReference type="Gene3D" id="3.30.565.10">
    <property type="entry name" value="Histidine kinase-like ATPase, C-terminal domain"/>
    <property type="match status" value="1"/>
</dbReference>
<dbReference type="Gene3D" id="3.30.450.20">
    <property type="entry name" value="PAS domain"/>
    <property type="match status" value="3"/>
</dbReference>
<dbReference type="Pfam" id="PF00512">
    <property type="entry name" value="HisKA"/>
    <property type="match status" value="1"/>
</dbReference>
<comment type="caution">
    <text evidence="10">The sequence shown here is derived from an EMBL/GenBank/DDBJ whole genome shotgun (WGS) entry which is preliminary data.</text>
</comment>
<organism evidence="10 11">
    <name type="scientific">Roseisolibacter agri</name>
    <dbReference type="NCBI Taxonomy" id="2014610"/>
    <lineage>
        <taxon>Bacteria</taxon>
        <taxon>Pseudomonadati</taxon>
        <taxon>Gemmatimonadota</taxon>
        <taxon>Gemmatimonadia</taxon>
        <taxon>Gemmatimonadales</taxon>
        <taxon>Gemmatimonadaceae</taxon>
        <taxon>Roseisolibacter</taxon>
    </lineage>
</organism>
<feature type="coiled-coil region" evidence="6">
    <location>
        <begin position="428"/>
        <end position="465"/>
    </location>
</feature>
<dbReference type="InterPro" id="IPR000014">
    <property type="entry name" value="PAS"/>
</dbReference>
<evidence type="ECO:0000259" key="8">
    <source>
        <dbReference type="PROSITE" id="PS50112"/>
    </source>
</evidence>
<dbReference type="Pfam" id="PF08447">
    <property type="entry name" value="PAS_3"/>
    <property type="match status" value="2"/>
</dbReference>
<evidence type="ECO:0000256" key="3">
    <source>
        <dbReference type="ARBA" id="ARBA00022553"/>
    </source>
</evidence>
<dbReference type="CDD" id="cd00082">
    <property type="entry name" value="HisKA"/>
    <property type="match status" value="1"/>
</dbReference>
<feature type="domain" description="PAC" evidence="9">
    <location>
        <begin position="228"/>
        <end position="280"/>
    </location>
</feature>
<keyword evidence="6" id="KW-0175">Coiled coil</keyword>
<proteinExistence type="predicted"/>
<dbReference type="PROSITE" id="PS50113">
    <property type="entry name" value="PAC"/>
    <property type="match status" value="1"/>
</dbReference>
<dbReference type="InterPro" id="IPR036890">
    <property type="entry name" value="HATPase_C_sf"/>
</dbReference>
<dbReference type="FunFam" id="3.30.565.10:FF:000006">
    <property type="entry name" value="Sensor histidine kinase WalK"/>
    <property type="match status" value="1"/>
</dbReference>
<dbReference type="InterPro" id="IPR036097">
    <property type="entry name" value="HisK_dim/P_sf"/>
</dbReference>
<evidence type="ECO:0000259" key="7">
    <source>
        <dbReference type="PROSITE" id="PS50109"/>
    </source>
</evidence>
<dbReference type="EMBL" id="BRXS01000001">
    <property type="protein sequence ID" value="GLC23750.1"/>
    <property type="molecule type" value="Genomic_DNA"/>
</dbReference>
<feature type="domain" description="PAS" evidence="8">
    <location>
        <begin position="153"/>
        <end position="225"/>
    </location>
</feature>
<dbReference type="PANTHER" id="PTHR43047">
    <property type="entry name" value="TWO-COMPONENT HISTIDINE PROTEIN KINASE"/>
    <property type="match status" value="1"/>
</dbReference>
<keyword evidence="11" id="KW-1185">Reference proteome</keyword>
<dbReference type="NCBIfam" id="TIGR00229">
    <property type="entry name" value="sensory_box"/>
    <property type="match status" value="2"/>
</dbReference>
<dbReference type="Proteomes" id="UP001161325">
    <property type="component" value="Unassembled WGS sequence"/>
</dbReference>
<evidence type="ECO:0000256" key="4">
    <source>
        <dbReference type="ARBA" id="ARBA00022679"/>
    </source>
</evidence>
<dbReference type="InterPro" id="IPR004358">
    <property type="entry name" value="Sig_transdc_His_kin-like_C"/>
</dbReference>
<dbReference type="InterPro" id="IPR000700">
    <property type="entry name" value="PAS-assoc_C"/>
</dbReference>
<reference evidence="10" key="1">
    <citation type="submission" date="2022-08" db="EMBL/GenBank/DDBJ databases">
        <title>Draft genome sequencing of Roseisolibacter agri AW1220.</title>
        <authorList>
            <person name="Tobiishi Y."/>
            <person name="Tonouchi A."/>
        </authorList>
    </citation>
    <scope>NUCLEOTIDE SEQUENCE</scope>
    <source>
        <strain evidence="10">AW1220</strain>
    </source>
</reference>
<accession>A0AA37PZC4</accession>
<evidence type="ECO:0000256" key="6">
    <source>
        <dbReference type="SAM" id="Coils"/>
    </source>
</evidence>
<evidence type="ECO:0000313" key="11">
    <source>
        <dbReference type="Proteomes" id="UP001161325"/>
    </source>
</evidence>
<feature type="domain" description="Histidine kinase" evidence="7">
    <location>
        <begin position="472"/>
        <end position="691"/>
    </location>
</feature>
<keyword evidence="5" id="KW-0418">Kinase</keyword>
<dbReference type="InterPro" id="IPR035965">
    <property type="entry name" value="PAS-like_dom_sf"/>
</dbReference>